<dbReference type="PANTHER" id="PTHR24637:SF315">
    <property type="entry name" value="CUTICLE COLLAGEN 40"/>
    <property type="match status" value="1"/>
</dbReference>
<feature type="transmembrane region" description="Helical" evidence="2">
    <location>
        <begin position="20"/>
        <end position="42"/>
    </location>
</feature>
<evidence type="ECO:0000313" key="5">
    <source>
        <dbReference type="Proteomes" id="UP000267096"/>
    </source>
</evidence>
<feature type="domain" description="Nematode cuticle collagen N-terminal" evidence="3">
    <location>
        <begin position="18"/>
        <end position="70"/>
    </location>
</feature>
<dbReference type="GO" id="GO:0042302">
    <property type="term" value="F:structural constituent of cuticle"/>
    <property type="evidence" value="ECO:0007669"/>
    <property type="project" value="InterPro"/>
</dbReference>
<protein>
    <submittedName>
        <fullName evidence="6">Col_cuticle_N domain-containing protein</fullName>
    </submittedName>
</protein>
<proteinExistence type="predicted"/>
<name>A0A0M3K913_ANISI</name>
<dbReference type="Proteomes" id="UP000267096">
    <property type="component" value="Unassembled WGS sequence"/>
</dbReference>
<dbReference type="InterPro" id="IPR002486">
    <property type="entry name" value="Col_cuticle_N"/>
</dbReference>
<dbReference type="AlphaFoldDB" id="A0A0M3K913"/>
<dbReference type="OrthoDB" id="5870983at2759"/>
<gene>
    <name evidence="4" type="ORF">ASIM_LOCUS16861</name>
</gene>
<evidence type="ECO:0000259" key="3">
    <source>
        <dbReference type="SMART" id="SM01088"/>
    </source>
</evidence>
<dbReference type="WBParaSite" id="ASIM_0001745501-mRNA-1">
    <property type="protein sequence ID" value="ASIM_0001745501-mRNA-1"/>
    <property type="gene ID" value="ASIM_0001745501"/>
</dbReference>
<dbReference type="SMART" id="SM01088">
    <property type="entry name" value="Col_cuticle_N"/>
    <property type="match status" value="1"/>
</dbReference>
<keyword evidence="1" id="KW-0677">Repeat</keyword>
<reference evidence="6" key="1">
    <citation type="submission" date="2017-02" db="UniProtKB">
        <authorList>
            <consortium name="WormBaseParasite"/>
        </authorList>
    </citation>
    <scope>IDENTIFICATION</scope>
</reference>
<keyword evidence="2" id="KW-1133">Transmembrane helix</keyword>
<keyword evidence="2" id="KW-0472">Membrane</keyword>
<dbReference type="EMBL" id="UYRR01033490">
    <property type="protein sequence ID" value="VDK58897.1"/>
    <property type="molecule type" value="Genomic_DNA"/>
</dbReference>
<dbReference type="Pfam" id="PF01484">
    <property type="entry name" value="Col_cuticle_N"/>
    <property type="match status" value="1"/>
</dbReference>
<keyword evidence="2" id="KW-0812">Transmembrane</keyword>
<reference evidence="4 5" key="2">
    <citation type="submission" date="2018-11" db="EMBL/GenBank/DDBJ databases">
        <authorList>
            <consortium name="Pathogen Informatics"/>
        </authorList>
    </citation>
    <scope>NUCLEOTIDE SEQUENCE [LARGE SCALE GENOMIC DNA]</scope>
</reference>
<evidence type="ECO:0000256" key="2">
    <source>
        <dbReference type="SAM" id="Phobius"/>
    </source>
</evidence>
<evidence type="ECO:0000313" key="6">
    <source>
        <dbReference type="WBParaSite" id="ASIM_0001745501-mRNA-1"/>
    </source>
</evidence>
<evidence type="ECO:0000313" key="4">
    <source>
        <dbReference type="EMBL" id="VDK58897.1"/>
    </source>
</evidence>
<accession>A0A0M3K913</accession>
<dbReference type="PANTHER" id="PTHR24637">
    <property type="entry name" value="COLLAGEN"/>
    <property type="match status" value="1"/>
</dbReference>
<sequence>MGFDYEKMKQEEADGLRRAAFFGIAISTVATLTAIIAVPMLYNYAQHIQSSLQGEVDFCKHRTDGLWHEYSAVEDAAGIPSRTKRAVRTRVTGRTIRRPARARAAPSFNGLSGPGFSGGECCSCGVGPPGPPGPPGPDGMPGK</sequence>
<keyword evidence="5" id="KW-1185">Reference proteome</keyword>
<evidence type="ECO:0000256" key="1">
    <source>
        <dbReference type="ARBA" id="ARBA00022737"/>
    </source>
</evidence>
<organism evidence="6">
    <name type="scientific">Anisakis simplex</name>
    <name type="common">Herring worm</name>
    <dbReference type="NCBI Taxonomy" id="6269"/>
    <lineage>
        <taxon>Eukaryota</taxon>
        <taxon>Metazoa</taxon>
        <taxon>Ecdysozoa</taxon>
        <taxon>Nematoda</taxon>
        <taxon>Chromadorea</taxon>
        <taxon>Rhabditida</taxon>
        <taxon>Spirurina</taxon>
        <taxon>Ascaridomorpha</taxon>
        <taxon>Ascaridoidea</taxon>
        <taxon>Anisakidae</taxon>
        <taxon>Anisakis</taxon>
        <taxon>Anisakis simplex complex</taxon>
    </lineage>
</organism>